<dbReference type="GeneID" id="7056035"/>
<dbReference type="FunFam" id="3.30.300.20:FF:000001">
    <property type="entry name" value="30S ribosomal protein S3"/>
    <property type="match status" value="1"/>
</dbReference>
<dbReference type="SUPFAM" id="SSF54814">
    <property type="entry name" value="Prokaryotic type KH domain (KH-domain type II)"/>
    <property type="match status" value="1"/>
</dbReference>
<dbReference type="InterPro" id="IPR036419">
    <property type="entry name" value="Ribosomal_S3_C_sf"/>
</dbReference>
<dbReference type="InterPro" id="IPR004044">
    <property type="entry name" value="KH_dom_type_2"/>
</dbReference>
<evidence type="ECO:0000256" key="9">
    <source>
        <dbReference type="RuleBase" id="RU003626"/>
    </source>
</evidence>
<evidence type="ECO:0000256" key="1">
    <source>
        <dbReference type="ARBA" id="ARBA00010761"/>
    </source>
</evidence>
<dbReference type="CDD" id="cd02412">
    <property type="entry name" value="KH-II_30S_S3"/>
    <property type="match status" value="1"/>
</dbReference>
<dbReference type="HAMAP" id="MF_01309_B">
    <property type="entry name" value="Ribosomal_uS3_B"/>
    <property type="match status" value="1"/>
</dbReference>
<comment type="subcellular location">
    <subcellularLocation>
        <location evidence="7 9">Plastid</location>
        <location evidence="7 9">Chloroplast</location>
    </subcellularLocation>
</comment>
<comment type="subunit">
    <text evidence="7 9">Part of the 30S ribosomal subunit.</text>
</comment>
<organism evidence="11">
    <name type="scientific">Vaucheria litorea</name>
    <name type="common">Yellow-green alga</name>
    <dbReference type="NCBI Taxonomy" id="109269"/>
    <lineage>
        <taxon>Eukaryota</taxon>
        <taxon>Sar</taxon>
        <taxon>Stramenopiles</taxon>
        <taxon>Ochrophyta</taxon>
        <taxon>PX clade</taxon>
        <taxon>Xanthophyceae</taxon>
        <taxon>Vaucheriales</taxon>
        <taxon>Vaucheriaceae</taxon>
        <taxon>Vaucheria</taxon>
    </lineage>
</organism>
<comment type="similarity">
    <text evidence="1 7 8">Belongs to the universal ribosomal protein uS3 family.</text>
</comment>
<protein>
    <recommendedName>
        <fullName evidence="6 7">Small ribosomal subunit protein uS3c</fullName>
    </recommendedName>
</protein>
<keyword evidence="9 11" id="KW-0934">Plastid</keyword>
<keyword evidence="4 7" id="KW-0689">Ribosomal protein</keyword>
<keyword evidence="2 7" id="KW-0699">rRNA-binding</keyword>
<evidence type="ECO:0000259" key="10">
    <source>
        <dbReference type="PROSITE" id="PS50823"/>
    </source>
</evidence>
<dbReference type="GO" id="GO:0006412">
    <property type="term" value="P:translation"/>
    <property type="evidence" value="ECO:0007669"/>
    <property type="project" value="UniProtKB-UniRule"/>
</dbReference>
<dbReference type="Gene3D" id="3.30.1140.32">
    <property type="entry name" value="Ribosomal protein S3, C-terminal domain"/>
    <property type="match status" value="1"/>
</dbReference>
<accession>B7T1X8</accession>
<reference evidence="11" key="1">
    <citation type="journal article" date="2008" name="Proc. Natl. Acad. Sci. U.S.A.">
        <title>Horizontal gene transfer of the algal nuclear gene psbO to the photosynthetic sea slug Elysia chlorotica.</title>
        <authorList>
            <person name="Rumpho M.E."/>
            <person name="Worful J.M."/>
            <person name="Lee J."/>
            <person name="Kannan K."/>
            <person name="Tyler M.S."/>
            <person name="Bhattacharya D."/>
            <person name="Moustafa A."/>
            <person name="Manhart J.R."/>
        </authorList>
    </citation>
    <scope>NUCLEOTIDE SEQUENCE [LARGE SCALE GENOMIC DNA]</scope>
    <source>
        <strain>CCMP2940</strain>
    </source>
</reference>
<keyword evidence="5 7" id="KW-0687">Ribonucleoprotein</keyword>
<dbReference type="SUPFAM" id="SSF54821">
    <property type="entry name" value="Ribosomal protein S3 C-terminal domain"/>
    <property type="match status" value="1"/>
</dbReference>
<dbReference type="InterPro" id="IPR057258">
    <property type="entry name" value="Ribosomal_uS3"/>
</dbReference>
<dbReference type="GO" id="GO:0019843">
    <property type="term" value="F:rRNA binding"/>
    <property type="evidence" value="ECO:0007669"/>
    <property type="project" value="UniProtKB-UniRule"/>
</dbReference>
<dbReference type="PROSITE" id="PS50823">
    <property type="entry name" value="KH_TYPE_2"/>
    <property type="match status" value="1"/>
</dbReference>
<evidence type="ECO:0000256" key="7">
    <source>
        <dbReference type="HAMAP-Rule" id="MF_01309"/>
    </source>
</evidence>
<dbReference type="EMBL" id="EU912438">
    <property type="protein sequence ID" value="ACF70944.1"/>
    <property type="molecule type" value="Genomic_DNA"/>
</dbReference>
<evidence type="ECO:0000256" key="6">
    <source>
        <dbReference type="ARBA" id="ARBA00035154"/>
    </source>
</evidence>
<dbReference type="AlphaFoldDB" id="B7T1X8"/>
<dbReference type="GO" id="GO:0009507">
    <property type="term" value="C:chloroplast"/>
    <property type="evidence" value="ECO:0007669"/>
    <property type="project" value="UniProtKB-SubCell"/>
</dbReference>
<proteinExistence type="inferred from homology"/>
<evidence type="ECO:0000256" key="3">
    <source>
        <dbReference type="ARBA" id="ARBA00022884"/>
    </source>
</evidence>
<dbReference type="Pfam" id="PF07650">
    <property type="entry name" value="KH_2"/>
    <property type="match status" value="1"/>
</dbReference>
<dbReference type="Gene3D" id="3.30.300.20">
    <property type="match status" value="1"/>
</dbReference>
<dbReference type="InterPro" id="IPR015946">
    <property type="entry name" value="KH_dom-like_a/b"/>
</dbReference>
<keyword evidence="3 7" id="KW-0694">RNA-binding</keyword>
<dbReference type="InterPro" id="IPR005704">
    <property type="entry name" value="Ribosomal_uS3_bac-typ"/>
</dbReference>
<dbReference type="NCBIfam" id="TIGR01009">
    <property type="entry name" value="rpsC_bact"/>
    <property type="match status" value="1"/>
</dbReference>
<evidence type="ECO:0000313" key="11">
    <source>
        <dbReference type="EMBL" id="ACF70944.1"/>
    </source>
</evidence>
<dbReference type="Pfam" id="PF00189">
    <property type="entry name" value="Ribosomal_S3_C"/>
    <property type="match status" value="1"/>
</dbReference>
<dbReference type="PANTHER" id="PTHR11760:SF19">
    <property type="entry name" value="SMALL RIBOSOMAL SUBUNIT PROTEIN US3C"/>
    <property type="match status" value="1"/>
</dbReference>
<evidence type="ECO:0000256" key="4">
    <source>
        <dbReference type="ARBA" id="ARBA00022980"/>
    </source>
</evidence>
<dbReference type="GO" id="GO:0003735">
    <property type="term" value="F:structural constituent of ribosome"/>
    <property type="evidence" value="ECO:0007669"/>
    <property type="project" value="InterPro"/>
</dbReference>
<sequence>MGHKTHPLGFRLGITQQHKSAWYSKLSNYSTLIKEDFAIRKIIYDYFIYNSIKSTGVTKIFITRNNKGDKINLEIQTAKPGVIVGELGKGLDILDKNLCNLLPNKKTLINIIEIKDIFNYADLLADMLVLQLENRIPFRRAMKRILEYVQKNRIKGIKIQIAGRLNGAEIARTEWLREGQVPLQTLRADIDYSFKTAQTIYGIIGIKIWIFKGEIL</sequence>
<evidence type="ECO:0000256" key="5">
    <source>
        <dbReference type="ARBA" id="ARBA00023274"/>
    </source>
</evidence>
<feature type="domain" description="KH type-2" evidence="10">
    <location>
        <begin position="44"/>
        <end position="115"/>
    </location>
</feature>
<evidence type="ECO:0000256" key="8">
    <source>
        <dbReference type="RuleBase" id="RU003624"/>
    </source>
</evidence>
<geneLocation type="chloroplast" evidence="11"/>
<dbReference type="InterPro" id="IPR009019">
    <property type="entry name" value="KH_sf_prok-type"/>
</dbReference>
<dbReference type="GO" id="GO:0022627">
    <property type="term" value="C:cytosolic small ribosomal subunit"/>
    <property type="evidence" value="ECO:0007669"/>
    <property type="project" value="TreeGrafter"/>
</dbReference>
<dbReference type="InterPro" id="IPR018280">
    <property type="entry name" value="Ribosomal_uS3_CS"/>
</dbReference>
<keyword evidence="9 11" id="KW-0150">Chloroplast</keyword>
<evidence type="ECO:0000256" key="2">
    <source>
        <dbReference type="ARBA" id="ARBA00022730"/>
    </source>
</evidence>
<name>B7T1X8_VAULI</name>
<dbReference type="PROSITE" id="PS00548">
    <property type="entry name" value="RIBOSOMAL_S3"/>
    <property type="match status" value="1"/>
</dbReference>
<dbReference type="RefSeq" id="YP_002327527.1">
    <property type="nucleotide sequence ID" value="NC_011600.1"/>
</dbReference>
<gene>
    <name evidence="7 11" type="primary">rps3</name>
</gene>
<dbReference type="InterPro" id="IPR001351">
    <property type="entry name" value="Ribosomal_uS3_C"/>
</dbReference>
<dbReference type="PANTHER" id="PTHR11760">
    <property type="entry name" value="30S/40S RIBOSOMAL PROTEIN S3"/>
    <property type="match status" value="1"/>
</dbReference>